<gene>
    <name evidence="2" type="ORF">GJ744_010443</name>
</gene>
<dbReference type="EMBL" id="JAACFV010000068">
    <property type="protein sequence ID" value="KAF7507512.1"/>
    <property type="molecule type" value="Genomic_DNA"/>
</dbReference>
<proteinExistence type="predicted"/>
<feature type="compositionally biased region" description="Polar residues" evidence="1">
    <location>
        <begin position="94"/>
        <end position="108"/>
    </location>
</feature>
<evidence type="ECO:0000313" key="2">
    <source>
        <dbReference type="EMBL" id="KAF7507512.1"/>
    </source>
</evidence>
<dbReference type="Proteomes" id="UP000606974">
    <property type="component" value="Unassembled WGS sequence"/>
</dbReference>
<evidence type="ECO:0000256" key="1">
    <source>
        <dbReference type="SAM" id="MobiDB-lite"/>
    </source>
</evidence>
<keyword evidence="3" id="KW-1185">Reference proteome</keyword>
<dbReference type="OrthoDB" id="5342004at2759"/>
<reference evidence="2" key="1">
    <citation type="submission" date="2020-02" db="EMBL/GenBank/DDBJ databases">
        <authorList>
            <person name="Palmer J.M."/>
        </authorList>
    </citation>
    <scope>NUCLEOTIDE SEQUENCE</scope>
    <source>
        <strain evidence="2">EPUS1.4</strain>
        <tissue evidence="2">Thallus</tissue>
    </source>
</reference>
<protein>
    <submittedName>
        <fullName evidence="2">Uncharacterized protein</fullName>
    </submittedName>
</protein>
<comment type="caution">
    <text evidence="2">The sequence shown here is derived from an EMBL/GenBank/DDBJ whole genome shotgun (WGS) entry which is preliminary data.</text>
</comment>
<accession>A0A8H7AGL9</accession>
<organism evidence="2 3">
    <name type="scientific">Endocarpon pusillum</name>
    <dbReference type="NCBI Taxonomy" id="364733"/>
    <lineage>
        <taxon>Eukaryota</taxon>
        <taxon>Fungi</taxon>
        <taxon>Dikarya</taxon>
        <taxon>Ascomycota</taxon>
        <taxon>Pezizomycotina</taxon>
        <taxon>Eurotiomycetes</taxon>
        <taxon>Chaetothyriomycetidae</taxon>
        <taxon>Verrucariales</taxon>
        <taxon>Verrucariaceae</taxon>
        <taxon>Endocarpon</taxon>
    </lineage>
</organism>
<sequence length="267" mass="28754">MVKRRQNAVVTTLRDTLGRDVTASSIPHPVGQAEIRSAADDGVTNAEQVTGAAGGDAGPSNFLKEVIENGPASQSTQESDGQETETEDLKPRCVSTSASDFHSESATALTRHPPPPPPITIEAAIQSNSGAVTRGADVRKRALSFIQPPVPFDDGAPCKRPYHVMKETWKAREGIKQRETLEKFKVKPSRTFLNPQRKETDCLPLCLRGGLDSSSLTSARTSLYLARFLISVASFPFPVSASDDASESPPPALILASRSKLRFQFPS</sequence>
<dbReference type="AlphaFoldDB" id="A0A8H7AGL9"/>
<evidence type="ECO:0000313" key="3">
    <source>
        <dbReference type="Proteomes" id="UP000606974"/>
    </source>
</evidence>
<name>A0A8H7AGL9_9EURO</name>
<feature type="region of interest" description="Disordered" evidence="1">
    <location>
        <begin position="20"/>
        <end position="120"/>
    </location>
</feature>